<evidence type="ECO:0000313" key="9">
    <source>
        <dbReference type="Proteomes" id="UP001341135"/>
    </source>
</evidence>
<sequence length="502" mass="52843">MEEYVLGFPLLWASVLAPLASGVVSGIYAESLGKRSQVLLTAASWLASLLFLAPAAAAALNGSIVVDPVWARVPGVGVFSMFLDSVGAVLALTVAAVSLLVALYSAPYMEHRFEEIGASGKSWGIYYLLYQLFTAGMLGSVLAGNGVLFYLFLELTLIPSALLIVLYGYGDRIRVGLIYLVWTHVGALLFLLGLFLAKAYDYYVPGAGYAVGAGGDRLLPLILVVLGLGMKSALAGLHLWLPYAHAEAPTPVSALLSPLLIGIGGYAMLRAGLGLFPEAWRELGMALFIWAVATMLYGGFLVLAQRDVKRLFAYSSISQMGYMLLGLAVANPLGEAGAMLHYVAHALGKAILFGVAGVFIVGLGTRKLEDLGGLLSRMPYTAAVSLLGFMLIAGLPPTLGLWSEVYLVFGFADWAKAYGPGVFVLLAAATAAAMTLTAVYSFLAFKNMFLGAPGPAHERASEVRVGGLLAPLLVMAVLGVVLFLVVGAIAGPMLETMKLVYS</sequence>
<proteinExistence type="predicted"/>
<evidence type="ECO:0000256" key="3">
    <source>
        <dbReference type="ARBA" id="ARBA00022692"/>
    </source>
</evidence>
<dbReference type="InterPro" id="IPR001750">
    <property type="entry name" value="ND/Mrp_TM"/>
</dbReference>
<keyword evidence="3 6" id="KW-0812">Transmembrane</keyword>
<feature type="transmembrane region" description="Helical" evidence="6">
    <location>
        <begin position="252"/>
        <end position="273"/>
    </location>
</feature>
<dbReference type="RefSeq" id="WP_338248686.1">
    <property type="nucleotide sequence ID" value="NZ_AP028907.1"/>
</dbReference>
<keyword evidence="2" id="KW-1003">Cell membrane</keyword>
<feature type="transmembrane region" description="Helical" evidence="6">
    <location>
        <begin position="311"/>
        <end position="330"/>
    </location>
</feature>
<dbReference type="PANTHER" id="PTHR42703">
    <property type="entry name" value="NADH DEHYDROGENASE"/>
    <property type="match status" value="1"/>
</dbReference>
<feature type="transmembrane region" description="Helical" evidence="6">
    <location>
        <begin position="79"/>
        <end position="104"/>
    </location>
</feature>
<feature type="transmembrane region" description="Helical" evidence="6">
    <location>
        <begin position="465"/>
        <end position="490"/>
    </location>
</feature>
<comment type="subcellular location">
    <subcellularLocation>
        <location evidence="1">Cell membrane</location>
        <topology evidence="1">Multi-pass membrane protein</topology>
    </subcellularLocation>
</comment>
<feature type="transmembrane region" description="Helical" evidence="6">
    <location>
        <begin position="176"/>
        <end position="197"/>
    </location>
</feature>
<feature type="transmembrane region" description="Helical" evidence="6">
    <location>
        <begin position="422"/>
        <end position="445"/>
    </location>
</feature>
<dbReference type="InterPro" id="IPR003918">
    <property type="entry name" value="NADH_UbQ_OxRdtase"/>
</dbReference>
<organism evidence="8 9">
    <name type="scientific">Pyrodictium abyssi</name>
    <dbReference type="NCBI Taxonomy" id="54256"/>
    <lineage>
        <taxon>Archaea</taxon>
        <taxon>Thermoproteota</taxon>
        <taxon>Thermoprotei</taxon>
        <taxon>Desulfurococcales</taxon>
        <taxon>Pyrodictiaceae</taxon>
        <taxon>Pyrodictium</taxon>
    </lineage>
</organism>
<feature type="transmembrane region" description="Helical" evidence="6">
    <location>
        <begin position="6"/>
        <end position="29"/>
    </location>
</feature>
<accession>A0ABM8IWF5</accession>
<feature type="transmembrane region" description="Helical" evidence="6">
    <location>
        <begin position="125"/>
        <end position="143"/>
    </location>
</feature>
<evidence type="ECO:0000256" key="2">
    <source>
        <dbReference type="ARBA" id="ARBA00022475"/>
    </source>
</evidence>
<feature type="transmembrane region" description="Helical" evidence="6">
    <location>
        <begin position="285"/>
        <end position="304"/>
    </location>
</feature>
<feature type="transmembrane region" description="Helical" evidence="6">
    <location>
        <begin position="149"/>
        <end position="169"/>
    </location>
</feature>
<evidence type="ECO:0000256" key="1">
    <source>
        <dbReference type="ARBA" id="ARBA00004651"/>
    </source>
</evidence>
<feature type="domain" description="NADH:quinone oxidoreductase/Mrp antiporter transmembrane" evidence="7">
    <location>
        <begin position="144"/>
        <end position="417"/>
    </location>
</feature>
<keyword evidence="9" id="KW-1185">Reference proteome</keyword>
<keyword evidence="5 6" id="KW-0472">Membrane</keyword>
<feature type="transmembrane region" description="Helical" evidence="6">
    <location>
        <begin position="217"/>
        <end position="240"/>
    </location>
</feature>
<feature type="transmembrane region" description="Helical" evidence="6">
    <location>
        <begin position="38"/>
        <end position="59"/>
    </location>
</feature>
<dbReference type="EMBL" id="AP028907">
    <property type="protein sequence ID" value="BES81887.1"/>
    <property type="molecule type" value="Genomic_DNA"/>
</dbReference>
<name>A0ABM8IWF5_9CREN</name>
<feature type="transmembrane region" description="Helical" evidence="6">
    <location>
        <begin position="383"/>
        <end position="402"/>
    </location>
</feature>
<dbReference type="InterPro" id="IPR050586">
    <property type="entry name" value="CPA3_Na-H_Antiporter_D"/>
</dbReference>
<evidence type="ECO:0000256" key="6">
    <source>
        <dbReference type="SAM" id="Phobius"/>
    </source>
</evidence>
<evidence type="ECO:0000313" key="8">
    <source>
        <dbReference type="EMBL" id="BES81887.1"/>
    </source>
</evidence>
<protein>
    <submittedName>
        <fullName evidence="8">Complex I subunit 5 family protein</fullName>
    </submittedName>
</protein>
<dbReference type="PANTHER" id="PTHR42703:SF1">
    <property type="entry name" value="NA(+)_H(+) ANTIPORTER SUBUNIT D1"/>
    <property type="match status" value="1"/>
</dbReference>
<dbReference type="GeneID" id="89289466"/>
<keyword evidence="4 6" id="KW-1133">Transmembrane helix</keyword>
<gene>
    <name evidence="8" type="ORF">PABY_14540</name>
</gene>
<evidence type="ECO:0000256" key="5">
    <source>
        <dbReference type="ARBA" id="ARBA00023136"/>
    </source>
</evidence>
<evidence type="ECO:0000259" key="7">
    <source>
        <dbReference type="Pfam" id="PF00361"/>
    </source>
</evidence>
<dbReference type="PRINTS" id="PR01437">
    <property type="entry name" value="NUOXDRDTASE4"/>
</dbReference>
<feature type="transmembrane region" description="Helical" evidence="6">
    <location>
        <begin position="342"/>
        <end position="363"/>
    </location>
</feature>
<dbReference type="Pfam" id="PF00361">
    <property type="entry name" value="Proton_antipo_M"/>
    <property type="match status" value="1"/>
</dbReference>
<evidence type="ECO:0000256" key="4">
    <source>
        <dbReference type="ARBA" id="ARBA00022989"/>
    </source>
</evidence>
<reference evidence="8 9" key="1">
    <citation type="submission" date="2023-09" db="EMBL/GenBank/DDBJ databases">
        <title>Pyrofollis japonicus gen. nov. sp. nov., a novel member of the family Pyrodictiaceae isolated from the Iheya North hydrothermal field.</title>
        <authorList>
            <person name="Miyazaki U."/>
            <person name="Sanari M."/>
            <person name="Tame A."/>
            <person name="Kitajima M."/>
            <person name="Okamoto A."/>
            <person name="Sawayama S."/>
            <person name="Miyazaki J."/>
            <person name="Takai K."/>
            <person name="Nakagawa S."/>
        </authorList>
    </citation>
    <scope>NUCLEOTIDE SEQUENCE [LARGE SCALE GENOMIC DNA]</scope>
    <source>
        <strain evidence="8 9">AV2</strain>
    </source>
</reference>
<dbReference type="Proteomes" id="UP001341135">
    <property type="component" value="Chromosome"/>
</dbReference>